<keyword evidence="3" id="KW-0547">Nucleotide-binding</keyword>
<evidence type="ECO:0000259" key="5">
    <source>
        <dbReference type="PROSITE" id="PS50893"/>
    </source>
</evidence>
<dbReference type="EMBL" id="JPME01000017">
    <property type="protein sequence ID" value="KEZ89503.1"/>
    <property type="molecule type" value="Genomic_DNA"/>
</dbReference>
<protein>
    <recommendedName>
        <fullName evidence="5">ABC transporter domain-containing protein</fullName>
    </recommendedName>
</protein>
<dbReference type="AlphaFoldDB" id="A0A084JKL9"/>
<gene>
    <name evidence="6" type="ORF">IO98_14465</name>
</gene>
<keyword evidence="1" id="KW-0813">Transport</keyword>
<dbReference type="SUPFAM" id="SSF52540">
    <property type="entry name" value="P-loop containing nucleoside triphosphate hydrolases"/>
    <property type="match status" value="2"/>
</dbReference>
<sequence length="476" mass="55332">MMKKELIRYENIHCSMDGQTYLNGLFFRAFEGEICCVIVNNTIEKKYFLQLLYGNLKPGYGWSYYKGEKIVSSRIQEQMLRQTAFIGRNKGIFSELSVAENIFVASGRVPFWKRVNPLCRHATKLLKDWNISIPLLTKAHMLDPGMQKQAELLRAYVSGCNLAVITDIEMIMTEEQLKNFFLLVTKLKDRGMTFLYIVNSSTKLYKYADEITIIKSGRTIGHMNREDFSKFQTYMELFEKTRKNTLKKNDLSQKQIDKRTVLEFRNVKLHDLPVLNLSLNAGEVLNILDLDSAECRNILPILQGECGFEAGKILLNGREYSFQSVHQSIKDGIAFIEARPMEEMLFADMTILDHMTFMIQQSKKKFFLRKKYRKMTQNLLEGIFSEEELMKKAYTVSDECKLKLLYYRWIFVRPQVLVCIKPFSSVDFQMRQITINLLKEVLKTGISVIIITNQITEAYTMEGKNITFHNGAIAMD</sequence>
<dbReference type="GO" id="GO:0016887">
    <property type="term" value="F:ATP hydrolysis activity"/>
    <property type="evidence" value="ECO:0007669"/>
    <property type="project" value="InterPro"/>
</dbReference>
<dbReference type="InterPro" id="IPR027417">
    <property type="entry name" value="P-loop_NTPase"/>
</dbReference>
<keyword evidence="7" id="KW-1185">Reference proteome</keyword>
<dbReference type="PANTHER" id="PTHR43790:SF9">
    <property type="entry name" value="GALACTOFURANOSE TRANSPORTER ATP-BINDING PROTEIN YTFR"/>
    <property type="match status" value="1"/>
</dbReference>
<dbReference type="Proteomes" id="UP000028525">
    <property type="component" value="Unassembled WGS sequence"/>
</dbReference>
<keyword evidence="4" id="KW-0067">ATP-binding</keyword>
<accession>A0A084JKL9</accession>
<name>A0A084JKL9_9FIRM</name>
<dbReference type="RefSeq" id="WP_038282189.1">
    <property type="nucleotide sequence ID" value="NZ_JPME01000017.1"/>
</dbReference>
<evidence type="ECO:0000256" key="2">
    <source>
        <dbReference type="ARBA" id="ARBA00022737"/>
    </source>
</evidence>
<reference evidence="6 7" key="1">
    <citation type="submission" date="2014-07" db="EMBL/GenBank/DDBJ databases">
        <title>Draft genome of Clostridium celerecrescens 152B isolated from sediments associated with methane hydrate from Krishna Godavari basin.</title>
        <authorList>
            <person name="Honkalas V.S."/>
            <person name="Dabir A.P."/>
            <person name="Arora P."/>
            <person name="Dhakephalkar P.K."/>
        </authorList>
    </citation>
    <scope>NUCLEOTIDE SEQUENCE [LARGE SCALE GENOMIC DNA]</scope>
    <source>
        <strain evidence="6 7">152B</strain>
    </source>
</reference>
<evidence type="ECO:0000256" key="4">
    <source>
        <dbReference type="ARBA" id="ARBA00022840"/>
    </source>
</evidence>
<evidence type="ECO:0000256" key="3">
    <source>
        <dbReference type="ARBA" id="ARBA00022741"/>
    </source>
</evidence>
<keyword evidence="2" id="KW-0677">Repeat</keyword>
<organism evidence="6 7">
    <name type="scientific">Lacrimispora celerecrescens</name>
    <dbReference type="NCBI Taxonomy" id="29354"/>
    <lineage>
        <taxon>Bacteria</taxon>
        <taxon>Bacillati</taxon>
        <taxon>Bacillota</taxon>
        <taxon>Clostridia</taxon>
        <taxon>Lachnospirales</taxon>
        <taxon>Lachnospiraceae</taxon>
        <taxon>Lacrimispora</taxon>
    </lineage>
</organism>
<evidence type="ECO:0000313" key="7">
    <source>
        <dbReference type="Proteomes" id="UP000028525"/>
    </source>
</evidence>
<evidence type="ECO:0000313" key="6">
    <source>
        <dbReference type="EMBL" id="KEZ89503.1"/>
    </source>
</evidence>
<feature type="domain" description="ABC transporter" evidence="5">
    <location>
        <begin position="7"/>
        <end position="241"/>
    </location>
</feature>
<dbReference type="OrthoDB" id="2078674at2"/>
<dbReference type="PANTHER" id="PTHR43790">
    <property type="entry name" value="CARBOHYDRATE TRANSPORT ATP-BINDING PROTEIN MG119-RELATED"/>
    <property type="match status" value="1"/>
</dbReference>
<comment type="caution">
    <text evidence="6">The sequence shown here is derived from an EMBL/GenBank/DDBJ whole genome shotgun (WGS) entry which is preliminary data.</text>
</comment>
<dbReference type="InterPro" id="IPR050107">
    <property type="entry name" value="ABC_carbohydrate_import_ATPase"/>
</dbReference>
<proteinExistence type="predicted"/>
<dbReference type="InterPro" id="IPR003439">
    <property type="entry name" value="ABC_transporter-like_ATP-bd"/>
</dbReference>
<dbReference type="GO" id="GO:0005524">
    <property type="term" value="F:ATP binding"/>
    <property type="evidence" value="ECO:0007669"/>
    <property type="project" value="UniProtKB-KW"/>
</dbReference>
<dbReference type="STRING" id="29354.IO98_14465"/>
<dbReference type="PROSITE" id="PS50893">
    <property type="entry name" value="ABC_TRANSPORTER_2"/>
    <property type="match status" value="1"/>
</dbReference>
<dbReference type="Gene3D" id="3.40.50.300">
    <property type="entry name" value="P-loop containing nucleotide triphosphate hydrolases"/>
    <property type="match status" value="2"/>
</dbReference>
<evidence type="ECO:0000256" key="1">
    <source>
        <dbReference type="ARBA" id="ARBA00022448"/>
    </source>
</evidence>